<dbReference type="NCBIfam" id="NF000796">
    <property type="entry name" value="PRK00054.1-1"/>
    <property type="match status" value="1"/>
</dbReference>
<dbReference type="GO" id="GO:0006221">
    <property type="term" value="P:pyrimidine nucleotide biosynthetic process"/>
    <property type="evidence" value="ECO:0007669"/>
    <property type="project" value="InterPro"/>
</dbReference>
<keyword evidence="1" id="KW-0001">2Fe-2S</keyword>
<dbReference type="PIRSF" id="PIRSF006816">
    <property type="entry name" value="Cyc3_hyd_g"/>
    <property type="match status" value="1"/>
</dbReference>
<dbReference type="GO" id="GO:0046872">
    <property type="term" value="F:metal ion binding"/>
    <property type="evidence" value="ECO:0007669"/>
    <property type="project" value="UniProtKB-KW"/>
</dbReference>
<feature type="binding site" evidence="1">
    <location>
        <position position="222"/>
    </location>
    <ligand>
        <name>[2Fe-2S] cluster</name>
        <dbReference type="ChEBI" id="CHEBI:190135"/>
    </ligand>
</feature>
<dbReference type="PANTHER" id="PTHR43513:SF3">
    <property type="entry name" value="DIHYDROOROTATE DEHYDROGENASE B (NAD(+)), ELECTRON TRANSFER SUBUNIT-RELATED"/>
    <property type="match status" value="1"/>
</dbReference>
<dbReference type="SUPFAM" id="SSF63380">
    <property type="entry name" value="Riboflavin synthase domain-like"/>
    <property type="match status" value="1"/>
</dbReference>
<comment type="caution">
    <text evidence="3">The sequence shown here is derived from an EMBL/GenBank/DDBJ whole genome shotgun (WGS) entry which is preliminary data.</text>
</comment>
<dbReference type="Pfam" id="PF10418">
    <property type="entry name" value="DHODB_Fe-S_bind"/>
    <property type="match status" value="1"/>
</dbReference>
<dbReference type="InterPro" id="IPR001433">
    <property type="entry name" value="OxRdtase_FAD/NAD-bd"/>
</dbReference>
<dbReference type="InterPro" id="IPR039261">
    <property type="entry name" value="FNR_nucleotide-bd"/>
</dbReference>
<dbReference type="PROSITE" id="PS51384">
    <property type="entry name" value="FAD_FR"/>
    <property type="match status" value="1"/>
</dbReference>
<feature type="binding site" evidence="1">
    <location>
        <position position="217"/>
    </location>
    <ligand>
        <name>[2Fe-2S] cluster</name>
        <dbReference type="ChEBI" id="CHEBI:190135"/>
    </ligand>
</feature>
<dbReference type="SUPFAM" id="SSF52343">
    <property type="entry name" value="Ferredoxin reductase-like, C-terminal NADP-linked domain"/>
    <property type="match status" value="1"/>
</dbReference>
<comment type="cofactor">
    <cofactor evidence="1">
        <name>[2Fe-2S] cluster</name>
        <dbReference type="ChEBI" id="CHEBI:190135"/>
    </cofactor>
    <text evidence="1">Binds 1 [2Fe-2S] cluster per subunit.</text>
</comment>
<keyword evidence="1" id="KW-0408">Iron</keyword>
<dbReference type="GO" id="GO:0050660">
    <property type="term" value="F:flavin adenine dinucleotide binding"/>
    <property type="evidence" value="ECO:0007669"/>
    <property type="project" value="InterPro"/>
</dbReference>
<evidence type="ECO:0000313" key="4">
    <source>
        <dbReference type="Proteomes" id="UP000176803"/>
    </source>
</evidence>
<dbReference type="InterPro" id="IPR017938">
    <property type="entry name" value="Riboflavin_synthase-like_b-brl"/>
</dbReference>
<dbReference type="InterPro" id="IPR017927">
    <property type="entry name" value="FAD-bd_FR_type"/>
</dbReference>
<dbReference type="GO" id="GO:0016491">
    <property type="term" value="F:oxidoreductase activity"/>
    <property type="evidence" value="ECO:0007669"/>
    <property type="project" value="InterPro"/>
</dbReference>
<dbReference type="AlphaFoldDB" id="A0A1F7I040"/>
<keyword evidence="1" id="KW-0479">Metal-binding</keyword>
<accession>A0A1F7I040</accession>
<dbReference type="Gene3D" id="2.40.30.10">
    <property type="entry name" value="Translation factors"/>
    <property type="match status" value="1"/>
</dbReference>
<keyword evidence="1" id="KW-0411">Iron-sulfur</keyword>
<dbReference type="InterPro" id="IPR050353">
    <property type="entry name" value="PyrK_electron_transfer"/>
</dbReference>
<sequence length="274" mass="30660">MRYDKPKVVSIKKIIEENSRVKSFLFDLEIQAKPGQFVMVWIPGYDEKPFGVILKDGAGLMITVAAVGRSTKALHQMKAGNLIGIRGAYGSHFHLPSEAKSIALVAGGYGMVPLAYLAQEARKKNINVELFLGARTQKELLFASWMKEIGVKLHLSTDDGSVGHHGFVTEPFAEYVKNKQTDQVYVVGPEIMEYKVAQICYKKQVPFEVSVERYMKCGLGICGQCCVDNTGWRMCVEGPIINGEDLKKIIEFGKYHRTASGKVEYFPWVKKTKN</sequence>
<evidence type="ECO:0000259" key="2">
    <source>
        <dbReference type="PROSITE" id="PS51384"/>
    </source>
</evidence>
<dbReference type="Pfam" id="PF00175">
    <property type="entry name" value="NAD_binding_1"/>
    <property type="match status" value="1"/>
</dbReference>
<evidence type="ECO:0000313" key="3">
    <source>
        <dbReference type="EMBL" id="OGK36737.1"/>
    </source>
</evidence>
<gene>
    <name evidence="3" type="ORF">A3F03_00570</name>
</gene>
<dbReference type="EMBL" id="MGAC01000055">
    <property type="protein sequence ID" value="OGK36737.1"/>
    <property type="molecule type" value="Genomic_DNA"/>
</dbReference>
<organism evidence="3 4">
    <name type="scientific">Candidatus Roizmanbacteria bacterium RIFCSPHIGHO2_12_FULL_41_11</name>
    <dbReference type="NCBI Taxonomy" id="1802052"/>
    <lineage>
        <taxon>Bacteria</taxon>
        <taxon>Candidatus Roizmaniibacteriota</taxon>
    </lineage>
</organism>
<evidence type="ECO:0000256" key="1">
    <source>
        <dbReference type="PIRSR" id="PIRSR006816-2"/>
    </source>
</evidence>
<reference evidence="3 4" key="1">
    <citation type="journal article" date="2016" name="Nat. Commun.">
        <title>Thousands of microbial genomes shed light on interconnected biogeochemical processes in an aquifer system.</title>
        <authorList>
            <person name="Anantharaman K."/>
            <person name="Brown C.T."/>
            <person name="Hug L.A."/>
            <person name="Sharon I."/>
            <person name="Castelle C.J."/>
            <person name="Probst A.J."/>
            <person name="Thomas B.C."/>
            <person name="Singh A."/>
            <person name="Wilkins M.J."/>
            <person name="Karaoz U."/>
            <person name="Brodie E.L."/>
            <person name="Williams K.H."/>
            <person name="Hubbard S.S."/>
            <person name="Banfield J.F."/>
        </authorList>
    </citation>
    <scope>NUCLEOTIDE SEQUENCE [LARGE SCALE GENOMIC DNA]</scope>
</reference>
<dbReference type="PANTHER" id="PTHR43513">
    <property type="entry name" value="DIHYDROOROTATE DEHYDROGENASE B (NAD(+)), ELECTRON TRANSFER SUBUNIT"/>
    <property type="match status" value="1"/>
</dbReference>
<dbReference type="InterPro" id="IPR012165">
    <property type="entry name" value="Cyt_c3_hydrogenase_gsu"/>
</dbReference>
<dbReference type="InterPro" id="IPR019480">
    <property type="entry name" value="Dihydroorotate_DH_Fe-S-bd"/>
</dbReference>
<feature type="binding site" evidence="1">
    <location>
        <position position="225"/>
    </location>
    <ligand>
        <name>[2Fe-2S] cluster</name>
        <dbReference type="ChEBI" id="CHEBI:190135"/>
    </ligand>
</feature>
<dbReference type="GO" id="GO:0051537">
    <property type="term" value="F:2 iron, 2 sulfur cluster binding"/>
    <property type="evidence" value="ECO:0007669"/>
    <property type="project" value="UniProtKB-KW"/>
</dbReference>
<feature type="domain" description="FAD-binding FR-type" evidence="2">
    <location>
        <begin position="1"/>
        <end position="95"/>
    </location>
</feature>
<dbReference type="Proteomes" id="UP000176803">
    <property type="component" value="Unassembled WGS sequence"/>
</dbReference>
<dbReference type="Gene3D" id="3.40.50.80">
    <property type="entry name" value="Nucleotide-binding domain of ferredoxin-NADP reductase (FNR) module"/>
    <property type="match status" value="1"/>
</dbReference>
<name>A0A1F7I040_9BACT</name>
<protein>
    <submittedName>
        <fullName evidence="3">Dihydroorotate dehydrogenase electron transfer subunit</fullName>
    </submittedName>
</protein>
<feature type="binding site" evidence="1">
    <location>
        <position position="235"/>
    </location>
    <ligand>
        <name>[2Fe-2S] cluster</name>
        <dbReference type="ChEBI" id="CHEBI:190135"/>
    </ligand>
</feature>
<proteinExistence type="predicted"/>